<dbReference type="InterPro" id="IPR007210">
    <property type="entry name" value="ABC_Gly_betaine_transp_sub-bd"/>
</dbReference>
<sequence>MNIFLQTLLERKNELITATLEHLLISLAALLCSVAVAVPLAVWFSGRRKQAEAVLQLTNILQTIPSLAMLGLLIPFVGIGAPPALIALTLYALLPVFQNTYLGFSEIDPAIKEAATAFGLSRWQKLVRVELPLAFPAMISGIRTAAVLIIGTATLAALVGAGGLGNIILLGIDRNNMALTFIGAAASALLAVGVSGLVYRLQRKKAGRALGMAVFLVALSAGVQWWNSGGGDRQVVVAGKLGSEPDILINMYKMLIENENPNIQVVLKPNFGKTGFLFNALKHNEIDIYPEFTGTVLESLVEQPAGNKGRISSPQQTYRLAKDLLAEQYKMLLLEPMGYQNTYALALPQAYAQKHNLAAISDLAKVKNHVRAGFTLEFIDRQDGYKGLAETHHIRLKHVSGIEPALRYSALSDGRVDLIDVYSTDAEIRRHRLQLLKDDLQLFPYYQGAPLMKAEFARRHPQVVRSLERLAGKISEEEMSEMNNRVKNNGETPAKVAADYLTTHKLLRKEAP</sequence>
<dbReference type="PROSITE" id="PS50928">
    <property type="entry name" value="ABC_TM1"/>
    <property type="match status" value="1"/>
</dbReference>
<organism evidence="10 11">
    <name type="scientific">Neisseria musculi</name>
    <dbReference type="NCBI Taxonomy" id="1815583"/>
    <lineage>
        <taxon>Bacteria</taxon>
        <taxon>Pseudomonadati</taxon>
        <taxon>Pseudomonadota</taxon>
        <taxon>Betaproteobacteria</taxon>
        <taxon>Neisseriales</taxon>
        <taxon>Neisseriaceae</taxon>
        <taxon>Neisseria</taxon>
    </lineage>
</organism>
<feature type="transmembrane region" description="Helical" evidence="8">
    <location>
        <begin position="84"/>
        <end position="104"/>
    </location>
</feature>
<gene>
    <name evidence="10" type="ORF">H7A79_2149</name>
</gene>
<evidence type="ECO:0000259" key="9">
    <source>
        <dbReference type="PROSITE" id="PS50928"/>
    </source>
</evidence>
<dbReference type="InterPro" id="IPR058089">
    <property type="entry name" value="EgtUBC_SBD"/>
</dbReference>
<feature type="transmembrane region" description="Helical" evidence="8">
    <location>
        <begin position="145"/>
        <end position="172"/>
    </location>
</feature>
<dbReference type="Pfam" id="PF04069">
    <property type="entry name" value="OpuAC"/>
    <property type="match status" value="1"/>
</dbReference>
<dbReference type="SUPFAM" id="SSF53850">
    <property type="entry name" value="Periplasmic binding protein-like II"/>
    <property type="match status" value="1"/>
</dbReference>
<keyword evidence="3 8" id="KW-0812">Transmembrane</keyword>
<dbReference type="InterPro" id="IPR051204">
    <property type="entry name" value="ABC_transp_perm/SBD"/>
</dbReference>
<accession>A0A7H1MDH7</accession>
<keyword evidence="4 8" id="KW-1133">Transmembrane helix</keyword>
<dbReference type="CDD" id="cd06261">
    <property type="entry name" value="TM_PBP2"/>
    <property type="match status" value="1"/>
</dbReference>
<evidence type="ECO:0000256" key="2">
    <source>
        <dbReference type="ARBA" id="ARBA00022448"/>
    </source>
</evidence>
<dbReference type="AlphaFoldDB" id="A0A7H1MDH7"/>
<dbReference type="Gene3D" id="3.40.190.10">
    <property type="entry name" value="Periplasmic binding protein-like II"/>
    <property type="match status" value="1"/>
</dbReference>
<comment type="similarity">
    <text evidence="7">In the N-terminal section; belongs to the binding-protein-dependent transport system permease family.</text>
</comment>
<dbReference type="KEGG" id="nmus:H7A79_2149"/>
<comment type="similarity">
    <text evidence="8">Belongs to the binding-protein-dependent transport system permease family.</text>
</comment>
<dbReference type="GO" id="GO:0031460">
    <property type="term" value="P:glycine betaine transport"/>
    <property type="evidence" value="ECO:0007669"/>
    <property type="project" value="UniProtKB-ARBA"/>
</dbReference>
<dbReference type="Gene3D" id="1.10.3720.10">
    <property type="entry name" value="MetI-like"/>
    <property type="match status" value="1"/>
</dbReference>
<evidence type="ECO:0000256" key="7">
    <source>
        <dbReference type="ARBA" id="ARBA00035652"/>
    </source>
</evidence>
<dbReference type="PANTHER" id="PTHR30177:SF4">
    <property type="entry name" value="OSMOPROTECTANT IMPORT PERMEASE PROTEIN OSMW"/>
    <property type="match status" value="1"/>
</dbReference>
<reference evidence="10" key="1">
    <citation type="submission" date="2024-06" db="EMBL/GenBank/DDBJ databases">
        <title>Complete Genome Sequence of mouse commensal type strain Neisseria musculi.</title>
        <authorList>
            <person name="Thapa E."/>
            <person name="Aluvathingal J."/>
            <person name="Nadendla S."/>
            <person name="Mehta A."/>
            <person name="Tettelin H."/>
            <person name="Weyand N.J."/>
        </authorList>
    </citation>
    <scope>NUCLEOTIDE SEQUENCE</scope>
    <source>
        <strain evidence="10">NW831</strain>
    </source>
</reference>
<evidence type="ECO:0000256" key="3">
    <source>
        <dbReference type="ARBA" id="ARBA00022692"/>
    </source>
</evidence>
<evidence type="ECO:0000313" key="11">
    <source>
        <dbReference type="Proteomes" id="UP000516412"/>
    </source>
</evidence>
<dbReference type="GO" id="GO:0043190">
    <property type="term" value="C:ATP-binding cassette (ABC) transporter complex"/>
    <property type="evidence" value="ECO:0007669"/>
    <property type="project" value="InterPro"/>
</dbReference>
<evidence type="ECO:0000313" key="10">
    <source>
        <dbReference type="EMBL" id="QNT59692.1"/>
    </source>
</evidence>
<feature type="transmembrane region" description="Helical" evidence="8">
    <location>
        <begin position="23"/>
        <end position="45"/>
    </location>
</feature>
<comment type="similarity">
    <text evidence="6">In the C-terminal section; belongs to the OsmX family.</text>
</comment>
<feature type="transmembrane region" description="Helical" evidence="8">
    <location>
        <begin position="206"/>
        <end position="226"/>
    </location>
</feature>
<evidence type="ECO:0000256" key="8">
    <source>
        <dbReference type="RuleBase" id="RU363032"/>
    </source>
</evidence>
<evidence type="ECO:0000256" key="4">
    <source>
        <dbReference type="ARBA" id="ARBA00022989"/>
    </source>
</evidence>
<dbReference type="Gene3D" id="3.40.190.120">
    <property type="entry name" value="Osmoprotection protein (prox), domain 2"/>
    <property type="match status" value="1"/>
</dbReference>
<keyword evidence="5 8" id="KW-0472">Membrane</keyword>
<name>A0A7H1MDH7_9NEIS</name>
<evidence type="ECO:0000256" key="5">
    <source>
        <dbReference type="ARBA" id="ARBA00023136"/>
    </source>
</evidence>
<dbReference type="CDD" id="cd13610">
    <property type="entry name" value="PBP2_ChoS"/>
    <property type="match status" value="1"/>
</dbReference>
<dbReference type="Proteomes" id="UP000516412">
    <property type="component" value="Chromosome"/>
</dbReference>
<proteinExistence type="inferred from homology"/>
<dbReference type="InterPro" id="IPR035906">
    <property type="entry name" value="MetI-like_sf"/>
</dbReference>
<dbReference type="InterPro" id="IPR000515">
    <property type="entry name" value="MetI-like"/>
</dbReference>
<dbReference type="PANTHER" id="PTHR30177">
    <property type="entry name" value="GLYCINE BETAINE/L-PROLINE TRANSPORT SYSTEM PERMEASE PROTEIN PROW"/>
    <property type="match status" value="1"/>
</dbReference>
<keyword evidence="2 8" id="KW-0813">Transport</keyword>
<dbReference type="FunFam" id="1.10.3720.10:FF:000001">
    <property type="entry name" value="Glycine betaine ABC transporter, permease"/>
    <property type="match status" value="1"/>
</dbReference>
<dbReference type="Pfam" id="PF00528">
    <property type="entry name" value="BPD_transp_1"/>
    <property type="match status" value="1"/>
</dbReference>
<comment type="subcellular location">
    <subcellularLocation>
        <location evidence="1 8">Cell membrane</location>
        <topology evidence="1 8">Multi-pass membrane protein</topology>
    </subcellularLocation>
</comment>
<dbReference type="EMBL" id="CP060414">
    <property type="protein sequence ID" value="QNT59692.1"/>
    <property type="molecule type" value="Genomic_DNA"/>
</dbReference>
<dbReference type="SUPFAM" id="SSF161098">
    <property type="entry name" value="MetI-like"/>
    <property type="match status" value="1"/>
</dbReference>
<dbReference type="RefSeq" id="WP_187000342.1">
    <property type="nucleotide sequence ID" value="NZ_CP060414.2"/>
</dbReference>
<feature type="domain" description="ABC transmembrane type-1" evidence="9">
    <location>
        <begin position="19"/>
        <end position="202"/>
    </location>
</feature>
<feature type="transmembrane region" description="Helical" evidence="8">
    <location>
        <begin position="57"/>
        <end position="78"/>
    </location>
</feature>
<dbReference type="GO" id="GO:0022857">
    <property type="term" value="F:transmembrane transporter activity"/>
    <property type="evidence" value="ECO:0007669"/>
    <property type="project" value="InterPro"/>
</dbReference>
<evidence type="ECO:0000256" key="6">
    <source>
        <dbReference type="ARBA" id="ARBA00035642"/>
    </source>
</evidence>
<protein>
    <submittedName>
        <fullName evidence="10">Substrate binding domain of ABC-type glycine betaine transport system family protein</fullName>
    </submittedName>
</protein>
<feature type="transmembrane region" description="Helical" evidence="8">
    <location>
        <begin position="178"/>
        <end position="199"/>
    </location>
</feature>
<evidence type="ECO:0000256" key="1">
    <source>
        <dbReference type="ARBA" id="ARBA00004651"/>
    </source>
</evidence>
<keyword evidence="11" id="KW-1185">Reference proteome</keyword>